<reference evidence="2 3" key="1">
    <citation type="journal article" date="2008" name="Int. J. Syst. Evol. Microbiol.">
        <title>Bizionia argentinensis sp. nov., isolated from surface marine water in Antarctica.</title>
        <authorList>
            <person name="Bercovich A."/>
            <person name="Vazquez S.C."/>
            <person name="Yankilevich P."/>
            <person name="Coria S.H."/>
            <person name="Foti M."/>
            <person name="Hernandez E."/>
            <person name="Vidal A."/>
            <person name="Ruberto L."/>
            <person name="Melo C."/>
            <person name="Marenssi S."/>
            <person name="Criscuolo M."/>
            <person name="Memoli M."/>
            <person name="Arguelles M."/>
            <person name="Mac Cormack W.P."/>
        </authorList>
    </citation>
    <scope>NUCLEOTIDE SEQUENCE [LARGE SCALE GENOMIC DNA]</scope>
    <source>
        <strain evidence="2 3">JUB59</strain>
    </source>
</reference>
<gene>
    <name evidence="2" type="ORF">BZARG_2754</name>
</gene>
<keyword evidence="3" id="KW-1185">Reference proteome</keyword>
<dbReference type="Proteomes" id="UP000003730">
    <property type="component" value="Unassembled WGS sequence"/>
</dbReference>
<feature type="transmembrane region" description="Helical" evidence="1">
    <location>
        <begin position="128"/>
        <end position="146"/>
    </location>
</feature>
<keyword evidence="1" id="KW-0472">Membrane</keyword>
<accession>G2ED30</accession>
<proteinExistence type="predicted"/>
<sequence length="159" mass="18686">MKKLVRIQVALILLQIASGFLLFWYGITFYSNYNILKIENRFTPNILIIDSLKTTSASSSESQSGYALGYINNEEKIYLQKRNTKKRNESIGDTILVWSIEGIRSVKKRKPNEKTFNRKKYYTSNRNIILFVFLPIIIVWFYERIITKKIKKLKSSDDS</sequence>
<evidence type="ECO:0000313" key="3">
    <source>
        <dbReference type="Proteomes" id="UP000003730"/>
    </source>
</evidence>
<name>G2ED30_9FLAO</name>
<feature type="transmembrane region" description="Helical" evidence="1">
    <location>
        <begin position="7"/>
        <end position="27"/>
    </location>
</feature>
<evidence type="ECO:0000313" key="2">
    <source>
        <dbReference type="EMBL" id="EGV43667.2"/>
    </source>
</evidence>
<comment type="caution">
    <text evidence="2">The sequence shown here is derived from an EMBL/GenBank/DDBJ whole genome shotgun (WGS) entry which is preliminary data.</text>
</comment>
<keyword evidence="1" id="KW-1133">Transmembrane helix</keyword>
<evidence type="ECO:0000256" key="1">
    <source>
        <dbReference type="SAM" id="Phobius"/>
    </source>
</evidence>
<dbReference type="EMBL" id="AFXZ01000020">
    <property type="protein sequence ID" value="EGV43667.2"/>
    <property type="molecule type" value="Genomic_DNA"/>
</dbReference>
<protein>
    <submittedName>
        <fullName evidence="2">Uncharacterized protein</fullName>
    </submittedName>
</protein>
<dbReference type="RefSeq" id="WP_123766889.1">
    <property type="nucleotide sequence ID" value="NZ_AFXZ01000020.1"/>
</dbReference>
<dbReference type="AlphaFoldDB" id="G2ED30"/>
<keyword evidence="1" id="KW-0812">Transmembrane</keyword>
<organism evidence="2 3">
    <name type="scientific">Bizionia argentinensis JUB59</name>
    <dbReference type="NCBI Taxonomy" id="1046627"/>
    <lineage>
        <taxon>Bacteria</taxon>
        <taxon>Pseudomonadati</taxon>
        <taxon>Bacteroidota</taxon>
        <taxon>Flavobacteriia</taxon>
        <taxon>Flavobacteriales</taxon>
        <taxon>Flavobacteriaceae</taxon>
        <taxon>Bizionia</taxon>
    </lineage>
</organism>